<dbReference type="OMA" id="RRCTKAR"/>
<dbReference type="AlphaFoldDB" id="Q755U3"/>
<gene>
    <name evidence="2" type="ORF">AGOS_AER425W</name>
</gene>
<keyword evidence="3" id="KW-1185">Reference proteome</keyword>
<dbReference type="InParanoid" id="Q755U3"/>
<dbReference type="EMBL" id="AE016818">
    <property type="protein sequence ID" value="AAS53104.2"/>
    <property type="molecule type" value="Genomic_DNA"/>
</dbReference>
<organism evidence="2 3">
    <name type="scientific">Eremothecium gossypii (strain ATCC 10895 / CBS 109.51 / FGSC 9923 / NRRL Y-1056)</name>
    <name type="common">Yeast</name>
    <name type="synonym">Ashbya gossypii</name>
    <dbReference type="NCBI Taxonomy" id="284811"/>
    <lineage>
        <taxon>Eukaryota</taxon>
        <taxon>Fungi</taxon>
        <taxon>Dikarya</taxon>
        <taxon>Ascomycota</taxon>
        <taxon>Saccharomycotina</taxon>
        <taxon>Saccharomycetes</taxon>
        <taxon>Saccharomycetales</taxon>
        <taxon>Saccharomycetaceae</taxon>
        <taxon>Eremothecium</taxon>
    </lineage>
</organism>
<sequence>MRGVTNHRAMSAGEWTAVGGSMQGRDAASQESAAGFIGPQRGSGTVTPMELVRSASGALWPATGTTTDGHVDWAVFAEQQAQNHAARIQAAEMRGYRRVQLLKRVARFGCCGRRKGTLVRRRTVRRSARRSVRRSGSGRGTIARRPTIRQKDFSTQDEIKKFERDSRFIFHKGFSQRSSWRAQSQRSACQQAWAKCKFKTSTQLASYLDYIDLSTFTLEDATGAPTMLYSHLKQKNWLELARDRPSLVSKLEFRPSTSTRPVAPQLFTNPSPAQTDRKAAPVKRSRTYSLTQRQSRYEVLYPELYSKWREYLHVVVYNKIRFRLQCLNASDESVLGDLSSLSVETSVSLTDNSSNERLKNSSGIRSEFSFCRPVKNGELSADDILPPLEANASILSSVHSGKEKSLKIY</sequence>
<feature type="region of interest" description="Disordered" evidence="1">
    <location>
        <begin position="258"/>
        <end position="282"/>
    </location>
</feature>
<reference evidence="2 3" key="1">
    <citation type="journal article" date="2004" name="Science">
        <title>The Ashbya gossypii genome as a tool for mapping the ancient Saccharomyces cerevisiae genome.</title>
        <authorList>
            <person name="Dietrich F.S."/>
            <person name="Voegeli S."/>
            <person name="Brachat S."/>
            <person name="Lerch A."/>
            <person name="Gates K."/>
            <person name="Steiner S."/>
            <person name="Mohr C."/>
            <person name="Pohlmann R."/>
            <person name="Luedi P."/>
            <person name="Choi S."/>
            <person name="Wing R.A."/>
            <person name="Flavier A."/>
            <person name="Gaffney T.D."/>
            <person name="Philippsen P."/>
        </authorList>
    </citation>
    <scope>NUCLEOTIDE SEQUENCE [LARGE SCALE GENOMIC DNA]</scope>
    <source>
        <strain evidence="3">ATCC 10895 / CBS 109.51 / FGSC 9923 / NRRL Y-1056</strain>
    </source>
</reference>
<dbReference type="STRING" id="284811.Q755U3"/>
<dbReference type="HOGENOM" id="CLU_672639_0_0_1"/>
<name>Q755U3_EREGS</name>
<dbReference type="GeneID" id="4621499"/>
<dbReference type="KEGG" id="ago:AGOS_AER425W"/>
<evidence type="ECO:0000313" key="3">
    <source>
        <dbReference type="Proteomes" id="UP000000591"/>
    </source>
</evidence>
<dbReference type="Proteomes" id="UP000000591">
    <property type="component" value="Chromosome V"/>
</dbReference>
<protein>
    <submittedName>
        <fullName evidence="2">AER425Wp</fullName>
    </submittedName>
</protein>
<accession>Q755U3</accession>
<reference evidence="3" key="2">
    <citation type="journal article" date="2013" name="G3 (Bethesda)">
        <title>Genomes of Ashbya fungi isolated from insects reveal four mating-type loci, numerous translocations, lack of transposons, and distinct gene duplications.</title>
        <authorList>
            <person name="Dietrich F.S."/>
            <person name="Voegeli S."/>
            <person name="Kuo S."/>
            <person name="Philippsen P."/>
        </authorList>
    </citation>
    <scope>GENOME REANNOTATION</scope>
    <source>
        <strain evidence="3">ATCC 10895 / CBS 109.51 / FGSC 9923 / NRRL Y-1056</strain>
    </source>
</reference>
<evidence type="ECO:0000256" key="1">
    <source>
        <dbReference type="SAM" id="MobiDB-lite"/>
    </source>
</evidence>
<dbReference type="RefSeq" id="NP_985280.2">
    <property type="nucleotide sequence ID" value="NM_210634.2"/>
</dbReference>
<dbReference type="FunCoup" id="Q755U3">
    <property type="interactions" value="91"/>
</dbReference>
<evidence type="ECO:0000313" key="2">
    <source>
        <dbReference type="EMBL" id="AAS53104.2"/>
    </source>
</evidence>
<dbReference type="OrthoDB" id="4066630at2759"/>
<feature type="compositionally biased region" description="Polar residues" evidence="1">
    <location>
        <begin position="258"/>
        <end position="274"/>
    </location>
</feature>
<proteinExistence type="predicted"/>